<name>A0A0W0U2K5_9GAMM</name>
<sequence>MSKLGCRYCLFFILYLLLPSAHALTIEDARLLQKEYQQYKAWVLGRNYFFGTTVKQDRIKALAWQLIYVEQLPASYPEKEKLLSFYSQGLSVGQKEAASKLSALLRAQHNLLPPFNEDELYRVYILHEEKISWRTLQPVLPPAKVWNNFNAWLDWLAKTNNPALAATLEQRMRDLIAAKQFPIVYGQVIAKGPEPLTLVDSELEILPGGFFIGHPDNKTISFALPGYKSASFGINTRYEIQAIPPIILEPEGGTKPTGVVGRVLPWGGVELSNMLLQRVVGEGKASKDPWFRPAIPLTVTNGGEFYTTGLSPGRYELFINTAGLSTSKQFSVRDGEIRGLSLIDLRQKVAH</sequence>
<accession>A0A0W0U2K5</accession>
<dbReference type="PATRIC" id="fig|453.4.peg.989"/>
<feature type="chain" id="PRO_5036299272" description="Carboxypeptidase regulatory-like domain-containing protein" evidence="1">
    <location>
        <begin position="24"/>
        <end position="351"/>
    </location>
</feature>
<dbReference type="RefSeq" id="WP_058444351.1">
    <property type="nucleotide sequence ID" value="NZ_CAAAHT010000010.1"/>
</dbReference>
<evidence type="ECO:0000313" key="5">
    <source>
        <dbReference type="Proteomes" id="UP000251942"/>
    </source>
</evidence>
<reference evidence="2 4" key="1">
    <citation type="submission" date="2015-11" db="EMBL/GenBank/DDBJ databases">
        <title>Genomic analysis of 38 Legionella species identifies large and diverse effector repertoires.</title>
        <authorList>
            <person name="Burstein D."/>
            <person name="Amaro F."/>
            <person name="Zusman T."/>
            <person name="Lifshitz Z."/>
            <person name="Cohen O."/>
            <person name="Gilbert J.A."/>
            <person name="Pupko T."/>
            <person name="Shuman H.A."/>
            <person name="Segal G."/>
        </authorList>
    </citation>
    <scope>NUCLEOTIDE SEQUENCE [LARGE SCALE GENOMIC DNA]</scope>
    <source>
        <strain evidence="2 4">WO-44C</strain>
    </source>
</reference>
<feature type="signal peptide" evidence="1">
    <location>
        <begin position="1"/>
        <end position="23"/>
    </location>
</feature>
<proteinExistence type="predicted"/>
<evidence type="ECO:0000313" key="4">
    <source>
        <dbReference type="Proteomes" id="UP000054698"/>
    </source>
</evidence>
<evidence type="ECO:0000313" key="2">
    <source>
        <dbReference type="EMBL" id="KTD01869.1"/>
    </source>
</evidence>
<reference evidence="3 5" key="2">
    <citation type="submission" date="2018-06" db="EMBL/GenBank/DDBJ databases">
        <authorList>
            <consortium name="Pathogen Informatics"/>
            <person name="Doyle S."/>
        </authorList>
    </citation>
    <scope>NUCLEOTIDE SEQUENCE [LARGE SCALE GENOMIC DNA]</scope>
    <source>
        <strain evidence="3 5">NCTC12022</strain>
    </source>
</reference>
<evidence type="ECO:0000256" key="1">
    <source>
        <dbReference type="SAM" id="SignalP"/>
    </source>
</evidence>
<dbReference type="OrthoDB" id="5633097at2"/>
<organism evidence="2 4">
    <name type="scientific">Legionella feeleii</name>
    <dbReference type="NCBI Taxonomy" id="453"/>
    <lineage>
        <taxon>Bacteria</taxon>
        <taxon>Pseudomonadati</taxon>
        <taxon>Pseudomonadota</taxon>
        <taxon>Gammaproteobacteria</taxon>
        <taxon>Legionellales</taxon>
        <taxon>Legionellaceae</taxon>
        <taxon>Legionella</taxon>
    </lineage>
</organism>
<evidence type="ECO:0008006" key="6">
    <source>
        <dbReference type="Google" id="ProtNLM"/>
    </source>
</evidence>
<keyword evidence="1" id="KW-0732">Signal</keyword>
<evidence type="ECO:0000313" key="3">
    <source>
        <dbReference type="EMBL" id="SPX59387.1"/>
    </source>
</evidence>
<protein>
    <recommendedName>
        <fullName evidence="6">Carboxypeptidase regulatory-like domain-containing protein</fullName>
    </recommendedName>
</protein>
<dbReference type="EMBL" id="UASS01000001">
    <property type="protein sequence ID" value="SPX59387.1"/>
    <property type="molecule type" value="Genomic_DNA"/>
</dbReference>
<gene>
    <name evidence="2" type="ORF">Lfee_0916</name>
    <name evidence="3" type="ORF">NCTC12022_00209</name>
</gene>
<dbReference type="Proteomes" id="UP000054698">
    <property type="component" value="Unassembled WGS sequence"/>
</dbReference>
<dbReference type="EMBL" id="LNYB01000028">
    <property type="protein sequence ID" value="KTD01869.1"/>
    <property type="molecule type" value="Genomic_DNA"/>
</dbReference>
<dbReference type="Proteomes" id="UP000251942">
    <property type="component" value="Unassembled WGS sequence"/>
</dbReference>
<dbReference type="AlphaFoldDB" id="A0A0W0U2K5"/>
<keyword evidence="4" id="KW-1185">Reference proteome</keyword>